<proteinExistence type="predicted"/>
<evidence type="ECO:0000313" key="2">
    <source>
        <dbReference type="Proteomes" id="UP001259803"/>
    </source>
</evidence>
<gene>
    <name evidence="1" type="ORF">RM533_03470</name>
</gene>
<name>A0ABU2ZG93_9SPHN</name>
<accession>A0ABU2ZG93</accession>
<sequence>MKRVLPCILLPLLASCVTDPDRYASIAKRDVENFTIADPAGDVAALGMTAPSPQLLRRLQTIAGGAQNAQAEFNSSAARARRLAKAAAGAAPSDRRWTEAQVAFATLAAAHSNTMSALAELDLLLLTGEDQPTSAADIGRIVATRQDVSMMATAQQTVLEQVEALF</sequence>
<keyword evidence="2" id="KW-1185">Reference proteome</keyword>
<dbReference type="RefSeq" id="WP_311339819.1">
    <property type="nucleotide sequence ID" value="NZ_JAVRHS010000002.1"/>
</dbReference>
<dbReference type="EMBL" id="JAVRHS010000002">
    <property type="protein sequence ID" value="MDT0575241.1"/>
    <property type="molecule type" value="Genomic_DNA"/>
</dbReference>
<evidence type="ECO:0008006" key="3">
    <source>
        <dbReference type="Google" id="ProtNLM"/>
    </source>
</evidence>
<dbReference type="PROSITE" id="PS51257">
    <property type="entry name" value="PROKAR_LIPOPROTEIN"/>
    <property type="match status" value="1"/>
</dbReference>
<protein>
    <recommendedName>
        <fullName evidence="3">DUF4142 domain-containing protein</fullName>
    </recommendedName>
</protein>
<reference evidence="1 2" key="1">
    <citation type="submission" date="2023-09" db="EMBL/GenBank/DDBJ databases">
        <authorList>
            <person name="Rey-Velasco X."/>
        </authorList>
    </citation>
    <scope>NUCLEOTIDE SEQUENCE [LARGE SCALE GENOMIC DNA]</scope>
    <source>
        <strain evidence="1 2">F390</strain>
    </source>
</reference>
<organism evidence="1 2">
    <name type="scientific">Croceicoccus esteveae</name>
    <dbReference type="NCBI Taxonomy" id="3075597"/>
    <lineage>
        <taxon>Bacteria</taxon>
        <taxon>Pseudomonadati</taxon>
        <taxon>Pseudomonadota</taxon>
        <taxon>Alphaproteobacteria</taxon>
        <taxon>Sphingomonadales</taxon>
        <taxon>Erythrobacteraceae</taxon>
        <taxon>Croceicoccus</taxon>
    </lineage>
</organism>
<dbReference type="Proteomes" id="UP001259803">
    <property type="component" value="Unassembled WGS sequence"/>
</dbReference>
<evidence type="ECO:0000313" key="1">
    <source>
        <dbReference type="EMBL" id="MDT0575241.1"/>
    </source>
</evidence>
<comment type="caution">
    <text evidence="1">The sequence shown here is derived from an EMBL/GenBank/DDBJ whole genome shotgun (WGS) entry which is preliminary data.</text>
</comment>